<dbReference type="PROSITE" id="PS50977">
    <property type="entry name" value="HTH_TETR_2"/>
    <property type="match status" value="1"/>
</dbReference>
<comment type="caution">
    <text evidence="4">The sequence shown here is derived from an EMBL/GenBank/DDBJ whole genome shotgun (WGS) entry which is preliminary data.</text>
</comment>
<accession>A0ABW8TAZ8</accession>
<keyword evidence="1 2" id="KW-0238">DNA-binding</keyword>
<feature type="domain" description="HTH tetR-type" evidence="3">
    <location>
        <begin position="6"/>
        <end position="66"/>
    </location>
</feature>
<dbReference type="SUPFAM" id="SSF46689">
    <property type="entry name" value="Homeodomain-like"/>
    <property type="match status" value="1"/>
</dbReference>
<dbReference type="RefSeq" id="WP_406786191.1">
    <property type="nucleotide sequence ID" value="NZ_JBJIAA010000002.1"/>
</dbReference>
<dbReference type="PANTHER" id="PTHR43479:SF11">
    <property type="entry name" value="ACREF_ENVCD OPERON REPRESSOR-RELATED"/>
    <property type="match status" value="1"/>
</dbReference>
<feature type="DNA-binding region" description="H-T-H motif" evidence="2">
    <location>
        <begin position="29"/>
        <end position="48"/>
    </location>
</feature>
<sequence>MRKKDDKKQESIKKAVIKLILEEGFHGTSISKIAKEAEVSPATVYIYYENKDIMFHKIYLEYSEEILNHLLSKVSEHMTGQELIETLIKAYYNYIIDNKEIFLFVEQFSSCPALISSCKERKGIKKFDALLENMKKDKIIKNYSNNTIISLIFSPVKSICMNHCITNEEKLVLLKELIQIMQKALAI</sequence>
<dbReference type="PRINTS" id="PR00455">
    <property type="entry name" value="HTHTETR"/>
</dbReference>
<evidence type="ECO:0000313" key="5">
    <source>
        <dbReference type="Proteomes" id="UP001623592"/>
    </source>
</evidence>
<evidence type="ECO:0000259" key="3">
    <source>
        <dbReference type="PROSITE" id="PS50977"/>
    </source>
</evidence>
<organism evidence="4 5">
    <name type="scientific">Clostridium neuense</name>
    <dbReference type="NCBI Taxonomy" id="1728934"/>
    <lineage>
        <taxon>Bacteria</taxon>
        <taxon>Bacillati</taxon>
        <taxon>Bacillota</taxon>
        <taxon>Clostridia</taxon>
        <taxon>Eubacteriales</taxon>
        <taxon>Clostridiaceae</taxon>
        <taxon>Clostridium</taxon>
    </lineage>
</organism>
<dbReference type="PANTHER" id="PTHR43479">
    <property type="entry name" value="ACREF/ENVCD OPERON REPRESSOR-RELATED"/>
    <property type="match status" value="1"/>
</dbReference>
<proteinExistence type="predicted"/>
<name>A0ABW8TAZ8_9CLOT</name>
<dbReference type="Gene3D" id="1.10.357.10">
    <property type="entry name" value="Tetracycline Repressor, domain 2"/>
    <property type="match status" value="1"/>
</dbReference>
<evidence type="ECO:0000256" key="2">
    <source>
        <dbReference type="PROSITE-ProRule" id="PRU00335"/>
    </source>
</evidence>
<gene>
    <name evidence="4" type="ORF">ACJDT4_03755</name>
</gene>
<dbReference type="InterPro" id="IPR009057">
    <property type="entry name" value="Homeodomain-like_sf"/>
</dbReference>
<dbReference type="Proteomes" id="UP001623592">
    <property type="component" value="Unassembled WGS sequence"/>
</dbReference>
<dbReference type="InterPro" id="IPR001647">
    <property type="entry name" value="HTH_TetR"/>
</dbReference>
<keyword evidence="5" id="KW-1185">Reference proteome</keyword>
<dbReference type="Pfam" id="PF00440">
    <property type="entry name" value="TetR_N"/>
    <property type="match status" value="1"/>
</dbReference>
<evidence type="ECO:0000256" key="1">
    <source>
        <dbReference type="ARBA" id="ARBA00023125"/>
    </source>
</evidence>
<evidence type="ECO:0000313" key="4">
    <source>
        <dbReference type="EMBL" id="MFL0249526.1"/>
    </source>
</evidence>
<dbReference type="InterPro" id="IPR050624">
    <property type="entry name" value="HTH-type_Tx_Regulator"/>
</dbReference>
<dbReference type="EMBL" id="JBJIAA010000002">
    <property type="protein sequence ID" value="MFL0249526.1"/>
    <property type="molecule type" value="Genomic_DNA"/>
</dbReference>
<protein>
    <submittedName>
        <fullName evidence="4">TetR/AcrR family transcriptional regulator</fullName>
    </submittedName>
</protein>
<reference evidence="4 5" key="1">
    <citation type="submission" date="2024-11" db="EMBL/GenBank/DDBJ databases">
        <authorList>
            <person name="Heng Y.C."/>
            <person name="Lim A.C.H."/>
            <person name="Lee J.K.Y."/>
            <person name="Kittelmann S."/>
        </authorList>
    </citation>
    <scope>NUCLEOTIDE SEQUENCE [LARGE SCALE GENOMIC DNA]</scope>
    <source>
        <strain evidence="4 5">WILCCON 0114</strain>
    </source>
</reference>